<keyword evidence="1" id="KW-0732">Signal</keyword>
<keyword evidence="3" id="KW-1185">Reference proteome</keyword>
<gene>
    <name evidence="2" type="ORF">QQ008_02840</name>
</gene>
<accession>A0ABT8KHS0</accession>
<protein>
    <submittedName>
        <fullName evidence="2">Uncharacterized protein</fullName>
    </submittedName>
</protein>
<sequence>MKKLMHTLALFSFLTISLFNTSSCSLIDDAKTIDFDVTLEKDFFINASEEGGNTYEDSQVLDASTNPDIRDNLSKIEKYAINKIEYSIGDYVGSATTQFSGSIQFSDQNSSQGQFTASLNGVNLNAAVAAGQQTLPVSDSDLAELEKILKNSNSIKIFMVGSFTEIPVSFTLNIKLSVNVEADATK</sequence>
<comment type="caution">
    <text evidence="2">The sequence shown here is derived from an EMBL/GenBank/DDBJ whole genome shotgun (WGS) entry which is preliminary data.</text>
</comment>
<proteinExistence type="predicted"/>
<dbReference type="Proteomes" id="UP001172082">
    <property type="component" value="Unassembled WGS sequence"/>
</dbReference>
<dbReference type="RefSeq" id="WP_346750296.1">
    <property type="nucleotide sequence ID" value="NZ_JAUJEA010000001.1"/>
</dbReference>
<feature type="signal peptide" evidence="1">
    <location>
        <begin position="1"/>
        <end position="21"/>
    </location>
</feature>
<evidence type="ECO:0000313" key="3">
    <source>
        <dbReference type="Proteomes" id="UP001172082"/>
    </source>
</evidence>
<feature type="chain" id="PRO_5046313270" evidence="1">
    <location>
        <begin position="22"/>
        <end position="186"/>
    </location>
</feature>
<reference evidence="2" key="1">
    <citation type="submission" date="2023-06" db="EMBL/GenBank/DDBJ databases">
        <title>Genomic of Parafulvivirga corallium.</title>
        <authorList>
            <person name="Wang G."/>
        </authorList>
    </citation>
    <scope>NUCLEOTIDE SEQUENCE</scope>
    <source>
        <strain evidence="2">BMA10</strain>
    </source>
</reference>
<organism evidence="2 3">
    <name type="scientific">Splendidivirga corallicola</name>
    <dbReference type="NCBI Taxonomy" id="3051826"/>
    <lineage>
        <taxon>Bacteria</taxon>
        <taxon>Pseudomonadati</taxon>
        <taxon>Bacteroidota</taxon>
        <taxon>Cytophagia</taxon>
        <taxon>Cytophagales</taxon>
        <taxon>Splendidivirgaceae</taxon>
        <taxon>Splendidivirga</taxon>
    </lineage>
</organism>
<evidence type="ECO:0000313" key="2">
    <source>
        <dbReference type="EMBL" id="MDN5200271.1"/>
    </source>
</evidence>
<evidence type="ECO:0000256" key="1">
    <source>
        <dbReference type="SAM" id="SignalP"/>
    </source>
</evidence>
<dbReference type="EMBL" id="JAUJEA010000001">
    <property type="protein sequence ID" value="MDN5200271.1"/>
    <property type="molecule type" value="Genomic_DNA"/>
</dbReference>
<name>A0ABT8KHS0_9BACT</name>